<evidence type="ECO:0000256" key="1">
    <source>
        <dbReference type="SAM" id="Phobius"/>
    </source>
</evidence>
<dbReference type="AlphaFoldDB" id="A0AB74UJ43"/>
<gene>
    <name evidence="2" type="ORF">ABV408_08660</name>
</gene>
<dbReference type="RefSeq" id="WP_164673605.1">
    <property type="nucleotide sequence ID" value="NZ_CP159578.1"/>
</dbReference>
<keyword evidence="1" id="KW-0812">Transmembrane</keyword>
<accession>A0AB74UJ43</accession>
<proteinExistence type="predicted"/>
<sequence>MSTADIAWIISTLAMTIAFATFFVFSATRRRGLLVATLVLAGVAVCAGLTAGLGLL</sequence>
<keyword evidence="1" id="KW-1133">Transmembrane helix</keyword>
<feature type="transmembrane region" description="Helical" evidence="1">
    <location>
        <begin position="32"/>
        <end position="55"/>
    </location>
</feature>
<dbReference type="EMBL" id="CP159578">
    <property type="protein sequence ID" value="XCJ81235.1"/>
    <property type="molecule type" value="Genomic_DNA"/>
</dbReference>
<protein>
    <submittedName>
        <fullName evidence="2">Uncharacterized protein</fullName>
    </submittedName>
</protein>
<feature type="transmembrane region" description="Helical" evidence="1">
    <location>
        <begin position="6"/>
        <end position="25"/>
    </location>
</feature>
<organism evidence="2">
    <name type="scientific">Salinicola endophyticus</name>
    <dbReference type="NCBI Taxonomy" id="1949083"/>
    <lineage>
        <taxon>Bacteria</taxon>
        <taxon>Pseudomonadati</taxon>
        <taxon>Pseudomonadota</taxon>
        <taxon>Gammaproteobacteria</taxon>
        <taxon>Oceanospirillales</taxon>
        <taxon>Halomonadaceae</taxon>
        <taxon>Salinicola</taxon>
    </lineage>
</organism>
<keyword evidence="1" id="KW-0472">Membrane</keyword>
<reference evidence="2" key="1">
    <citation type="submission" date="2024-06" db="EMBL/GenBank/DDBJ databases">
        <title>Complete genome of Salinicola endophyticus HNIBRBA4755.</title>
        <authorList>
            <person name="Shin S.Y."/>
            <person name="Kang H."/>
            <person name="Song J."/>
        </authorList>
    </citation>
    <scope>NUCLEOTIDE SEQUENCE</scope>
    <source>
        <strain evidence="2">HNIBRBA4755</strain>
    </source>
</reference>
<name>A0AB74UJ43_9GAMM</name>
<evidence type="ECO:0000313" key="2">
    <source>
        <dbReference type="EMBL" id="XCJ81235.1"/>
    </source>
</evidence>